<keyword evidence="1" id="KW-1185">Reference proteome</keyword>
<sequence length="168" mass="19776">MCPKKSQQRSQTQTFYPHTCELLVTNRTENEVSIGRKVCDDTRKVIGEEKMQKLKKDTVCRSTKVDEAAIRITEKVTRQQLQTQVKELHKNIRHFREENAYLQYLIEKCHFPPSERTKVSMHLLLPIRATYRGIATAIEFLRVKCRNGLITMLTNVLQRFVDKYPTNH</sequence>
<proteinExistence type="predicted"/>
<dbReference type="OrthoDB" id="7552757at2759"/>
<evidence type="ECO:0000313" key="2">
    <source>
        <dbReference type="RefSeq" id="XP_014479058.1"/>
    </source>
</evidence>
<dbReference type="GeneID" id="106746717"/>
<reference evidence="2" key="1">
    <citation type="submission" date="2025-08" db="UniProtKB">
        <authorList>
            <consortium name="RefSeq"/>
        </authorList>
    </citation>
    <scope>IDENTIFICATION</scope>
</reference>
<organism evidence="1 2">
    <name type="scientific">Dinoponera quadriceps</name>
    <name type="common">South American ant</name>
    <dbReference type="NCBI Taxonomy" id="609295"/>
    <lineage>
        <taxon>Eukaryota</taxon>
        <taxon>Metazoa</taxon>
        <taxon>Ecdysozoa</taxon>
        <taxon>Arthropoda</taxon>
        <taxon>Hexapoda</taxon>
        <taxon>Insecta</taxon>
        <taxon>Pterygota</taxon>
        <taxon>Neoptera</taxon>
        <taxon>Endopterygota</taxon>
        <taxon>Hymenoptera</taxon>
        <taxon>Apocrita</taxon>
        <taxon>Aculeata</taxon>
        <taxon>Formicoidea</taxon>
        <taxon>Formicidae</taxon>
        <taxon>Ponerinae</taxon>
        <taxon>Ponerini</taxon>
        <taxon>Dinoponera</taxon>
    </lineage>
</organism>
<dbReference type="RefSeq" id="XP_014479058.1">
    <property type="nucleotide sequence ID" value="XM_014623572.1"/>
</dbReference>
<evidence type="ECO:0000313" key="1">
    <source>
        <dbReference type="Proteomes" id="UP000515204"/>
    </source>
</evidence>
<name>A0A6P3XM98_DINQU</name>
<accession>A0A6P3XM98</accession>
<dbReference type="Proteomes" id="UP000515204">
    <property type="component" value="Unplaced"/>
</dbReference>
<dbReference type="KEGG" id="dqu:106746717"/>
<protein>
    <submittedName>
        <fullName evidence="2">Uncharacterized protein LOC106746717</fullName>
    </submittedName>
</protein>
<dbReference type="AlphaFoldDB" id="A0A6P3XM98"/>
<gene>
    <name evidence="2" type="primary">LOC106746717</name>
</gene>